<dbReference type="InterPro" id="IPR036775">
    <property type="entry name" value="DNA_pol_Y-fam_lit_finger_sf"/>
</dbReference>
<dbReference type="PANTHER" id="PTHR11076:SF34">
    <property type="entry name" value="PROTEIN UMUC"/>
    <property type="match status" value="1"/>
</dbReference>
<dbReference type="InterPro" id="IPR017961">
    <property type="entry name" value="DNA_pol_Y-fam_little_finger"/>
</dbReference>
<dbReference type="Gene3D" id="3.40.1170.60">
    <property type="match status" value="1"/>
</dbReference>
<dbReference type="CDD" id="cd00424">
    <property type="entry name" value="PolY"/>
    <property type="match status" value="1"/>
</dbReference>
<dbReference type="EC" id="2.7.7.7" evidence="3"/>
<comment type="catalytic activity">
    <reaction evidence="5">
        <text>DNA(n) + a 2'-deoxyribonucleoside 5'-triphosphate = DNA(n+1) + diphosphate</text>
        <dbReference type="Rhea" id="RHEA:22508"/>
        <dbReference type="Rhea" id="RHEA-COMP:17339"/>
        <dbReference type="Rhea" id="RHEA-COMP:17340"/>
        <dbReference type="ChEBI" id="CHEBI:33019"/>
        <dbReference type="ChEBI" id="CHEBI:61560"/>
        <dbReference type="ChEBI" id="CHEBI:173112"/>
        <dbReference type="EC" id="2.7.7.7"/>
    </reaction>
</comment>
<protein>
    <recommendedName>
        <fullName evidence="3">DNA-directed DNA polymerase</fullName>
        <ecNumber evidence="3">2.7.7.7</ecNumber>
    </recommendedName>
</protein>
<dbReference type="InterPro" id="IPR050116">
    <property type="entry name" value="DNA_polymerase-Y"/>
</dbReference>
<dbReference type="PANTHER" id="PTHR11076">
    <property type="entry name" value="DNA REPAIR POLYMERASE UMUC / TRANSFERASE FAMILY MEMBER"/>
    <property type="match status" value="1"/>
</dbReference>
<dbReference type="GO" id="GO:0006281">
    <property type="term" value="P:DNA repair"/>
    <property type="evidence" value="ECO:0007669"/>
    <property type="project" value="InterPro"/>
</dbReference>
<dbReference type="GO" id="GO:0003684">
    <property type="term" value="F:damaged DNA binding"/>
    <property type="evidence" value="ECO:0007669"/>
    <property type="project" value="InterPro"/>
</dbReference>
<evidence type="ECO:0000256" key="3">
    <source>
        <dbReference type="ARBA" id="ARBA00012417"/>
    </source>
</evidence>
<dbReference type="InterPro" id="IPR043128">
    <property type="entry name" value="Rev_trsase/Diguanyl_cyclase"/>
</dbReference>
<dbReference type="GO" id="GO:0005829">
    <property type="term" value="C:cytosol"/>
    <property type="evidence" value="ECO:0007669"/>
    <property type="project" value="TreeGrafter"/>
</dbReference>
<dbReference type="PROSITE" id="PS50173">
    <property type="entry name" value="UMUC"/>
    <property type="match status" value="1"/>
</dbReference>
<keyword evidence="8" id="KW-0808">Transferase</keyword>
<keyword evidence="8" id="KW-0548">Nucleotidyltransferase</keyword>
<comment type="subunit">
    <text evidence="2">Monomer.</text>
</comment>
<comment type="caution">
    <text evidence="8">The sequence shown here is derived from an EMBL/GenBank/DDBJ whole genome shotgun (WGS) entry which is preliminary data.</text>
</comment>
<evidence type="ECO:0000256" key="4">
    <source>
        <dbReference type="ARBA" id="ARBA00025589"/>
    </source>
</evidence>
<feature type="region of interest" description="Disordered" evidence="6">
    <location>
        <begin position="379"/>
        <end position="403"/>
    </location>
</feature>
<evidence type="ECO:0000256" key="5">
    <source>
        <dbReference type="ARBA" id="ARBA00049244"/>
    </source>
</evidence>
<feature type="domain" description="UmuC" evidence="7">
    <location>
        <begin position="22"/>
        <end position="205"/>
    </location>
</feature>
<dbReference type="GO" id="GO:0009432">
    <property type="term" value="P:SOS response"/>
    <property type="evidence" value="ECO:0007669"/>
    <property type="project" value="TreeGrafter"/>
</dbReference>
<feature type="compositionally biased region" description="Low complexity" evidence="6">
    <location>
        <begin position="381"/>
        <end position="403"/>
    </location>
</feature>
<evidence type="ECO:0000313" key="8">
    <source>
        <dbReference type="EMBL" id="MBB3898885.1"/>
    </source>
</evidence>
<dbReference type="InterPro" id="IPR001126">
    <property type="entry name" value="UmuC"/>
</dbReference>
<dbReference type="InterPro" id="IPR043502">
    <property type="entry name" value="DNA/RNA_pol_sf"/>
</dbReference>
<keyword evidence="9" id="KW-1185">Reference proteome</keyword>
<dbReference type="GO" id="GO:0003887">
    <property type="term" value="F:DNA-directed DNA polymerase activity"/>
    <property type="evidence" value="ECO:0007669"/>
    <property type="project" value="UniProtKB-EC"/>
</dbReference>
<reference evidence="8 9" key="1">
    <citation type="submission" date="2020-08" db="EMBL/GenBank/DDBJ databases">
        <title>Genomic Encyclopedia of Type Strains, Phase IV (KMG-IV): sequencing the most valuable type-strain genomes for metagenomic binning, comparative biology and taxonomic classification.</title>
        <authorList>
            <person name="Goeker M."/>
        </authorList>
    </citation>
    <scope>NUCLEOTIDE SEQUENCE [LARGE SCALE GENOMIC DNA]</scope>
    <source>
        <strain evidence="8 9">DSM 19979</strain>
    </source>
</reference>
<dbReference type="Proteomes" id="UP000553193">
    <property type="component" value="Unassembled WGS sequence"/>
</dbReference>
<organism evidence="8 9">
    <name type="scientific">Roseococcus suduntuyensis</name>
    <dbReference type="NCBI Taxonomy" id="455361"/>
    <lineage>
        <taxon>Bacteria</taxon>
        <taxon>Pseudomonadati</taxon>
        <taxon>Pseudomonadota</taxon>
        <taxon>Alphaproteobacteria</taxon>
        <taxon>Acetobacterales</taxon>
        <taxon>Roseomonadaceae</taxon>
        <taxon>Roseococcus</taxon>
    </lineage>
</organism>
<evidence type="ECO:0000256" key="2">
    <source>
        <dbReference type="ARBA" id="ARBA00011245"/>
    </source>
</evidence>
<sequence length="447" mass="47992">MQPDPHADDPLLQPDPQAPLRWLFLDLNSYFASVEQQEDPALRGRPVGVVPSEGENTSLIAVSLEGKRLGLRTGTPVHEARRLCPGIALRPARHALYVAYHQRVLAAIEHHAPVSRAWSVDEFSVRLAGAQRLPAGAMALARAIRAGIAEDVGACLRCSIGLAPSWRLAKLATELEKPDGLVALLPQDLPARLLSIGLREFPGIGERLAARLARSGVTDVRGLWEMGPKRARAVWNSVEGERFWYGLRGADIPEPPLPAQPGSLGHARVLPPELRDPEGARHVARLLAQKATARLRAAGCLAGLVVLEARPGRSEPVAETLHAALKLRPTDDERAVLEAVEAMWRAWLTRPAAPRRLRHVSVTLAEIVSAREHAAAPDLFAAGPPAGGEEAPDSATGSAPGSALGAALDRVHQRFGRGSLTIGAAPRDWESYAGEKIAFSRVPMRKG</sequence>
<comment type="function">
    <text evidence="4">Poorly processive, error-prone DNA polymerase involved in untargeted mutagenesis. Copies undamaged DNA at stalled replication forks, which arise in vivo from mismatched or misaligned primer ends. These misaligned primers can be extended by PolIV. Exhibits no 3'-5' exonuclease (proofreading) activity. May be involved in translesional synthesis, in conjunction with the beta clamp from PolIII.</text>
</comment>
<dbReference type="SUPFAM" id="SSF56672">
    <property type="entry name" value="DNA/RNA polymerases"/>
    <property type="match status" value="1"/>
</dbReference>
<evidence type="ECO:0000259" key="7">
    <source>
        <dbReference type="PROSITE" id="PS50173"/>
    </source>
</evidence>
<dbReference type="Pfam" id="PF00817">
    <property type="entry name" value="IMS"/>
    <property type="match status" value="1"/>
</dbReference>
<evidence type="ECO:0000313" key="9">
    <source>
        <dbReference type="Proteomes" id="UP000553193"/>
    </source>
</evidence>
<dbReference type="Gene3D" id="3.30.1490.100">
    <property type="entry name" value="DNA polymerase, Y-family, little finger domain"/>
    <property type="match status" value="1"/>
</dbReference>
<dbReference type="EMBL" id="JACIDJ010000003">
    <property type="protein sequence ID" value="MBB3898885.1"/>
    <property type="molecule type" value="Genomic_DNA"/>
</dbReference>
<dbReference type="Pfam" id="PF11799">
    <property type="entry name" value="IMS_C"/>
    <property type="match status" value="1"/>
</dbReference>
<comment type="similarity">
    <text evidence="1">Belongs to the DNA polymerase type-Y family.</text>
</comment>
<evidence type="ECO:0000256" key="1">
    <source>
        <dbReference type="ARBA" id="ARBA00010945"/>
    </source>
</evidence>
<dbReference type="GO" id="GO:0042276">
    <property type="term" value="P:error-prone translesion synthesis"/>
    <property type="evidence" value="ECO:0007669"/>
    <property type="project" value="TreeGrafter"/>
</dbReference>
<name>A0A840AFK5_9PROT</name>
<dbReference type="RefSeq" id="WP_184384104.1">
    <property type="nucleotide sequence ID" value="NZ_JACIDJ010000003.1"/>
</dbReference>
<dbReference type="AlphaFoldDB" id="A0A840AFK5"/>
<dbReference type="Gene3D" id="3.30.70.270">
    <property type="match status" value="1"/>
</dbReference>
<accession>A0A840AFK5</accession>
<evidence type="ECO:0000256" key="6">
    <source>
        <dbReference type="SAM" id="MobiDB-lite"/>
    </source>
</evidence>
<proteinExistence type="inferred from homology"/>
<gene>
    <name evidence="8" type="ORF">GGQ83_002328</name>
</gene>